<comment type="similarity">
    <text evidence="7">Belongs to the class I-like SAM-binding methyltransferase superfamily. MenG/UbiE family.</text>
</comment>
<comment type="subunit">
    <text evidence="5">Component of a multi-subunit COQ enzyme complex, composed of at least COQ3, COQ4, COQ5, COQ6, COQ7 and COQ9. Interacts with PYURF; the interaction is direct, stabilizes COQ5 protein and associates PYURF with COQ enzyme complex.</text>
</comment>
<evidence type="ECO:0000256" key="2">
    <source>
        <dbReference type="ARBA" id="ARBA00022679"/>
    </source>
</evidence>
<dbReference type="Proteomes" id="UP000261560">
    <property type="component" value="Unplaced"/>
</dbReference>
<accession>A0A3B3DG55</accession>
<feature type="binding site" evidence="7">
    <location>
        <position position="105"/>
    </location>
    <ligand>
        <name>S-adenosyl-L-methionine</name>
        <dbReference type="ChEBI" id="CHEBI:59789"/>
    </ligand>
</feature>
<keyword evidence="4 7" id="KW-0949">S-adenosyl-L-methionine</keyword>
<reference evidence="8" key="1">
    <citation type="submission" date="2025-08" db="UniProtKB">
        <authorList>
            <consortium name="Ensembl"/>
        </authorList>
    </citation>
    <scope>IDENTIFICATION</scope>
</reference>
<dbReference type="Gene3D" id="3.40.50.150">
    <property type="entry name" value="Vaccinia Virus protein VP39"/>
    <property type="match status" value="1"/>
</dbReference>
<dbReference type="PaxDb" id="30732-ENSOMEP00000029092"/>
<dbReference type="Ensembl" id="ENSOMET00000032222.1">
    <property type="protein sequence ID" value="ENSOMEP00000029092.1"/>
    <property type="gene ID" value="ENSOMEG00000000317.1"/>
</dbReference>
<evidence type="ECO:0000256" key="7">
    <source>
        <dbReference type="HAMAP-Rule" id="MF_03191"/>
    </source>
</evidence>
<keyword evidence="7" id="KW-0472">Membrane</keyword>
<dbReference type="PROSITE" id="PS01183">
    <property type="entry name" value="UBIE_1"/>
    <property type="match status" value="1"/>
</dbReference>
<comment type="subcellular location">
    <subcellularLocation>
        <location evidence="7">Mitochondrion inner membrane</location>
        <topology evidence="7">Peripheral membrane protein</topology>
        <orientation evidence="7">Matrix side</orientation>
    </subcellularLocation>
</comment>
<comment type="catalytic activity">
    <reaction evidence="7">
        <text>a 2-methoxy-6-(all-trans-polyprenyl)benzene-1,4-diol + S-adenosyl-L-methionine = a 5-methoxy-2-methyl-3-(all-trans-polyprenyl)benzene-1,4-diol + S-adenosyl-L-homocysteine + H(+)</text>
        <dbReference type="Rhea" id="RHEA:28286"/>
        <dbReference type="Rhea" id="RHEA-COMP:10858"/>
        <dbReference type="Rhea" id="RHEA-COMP:10859"/>
        <dbReference type="ChEBI" id="CHEBI:15378"/>
        <dbReference type="ChEBI" id="CHEBI:57856"/>
        <dbReference type="ChEBI" id="CHEBI:59789"/>
        <dbReference type="ChEBI" id="CHEBI:84166"/>
        <dbReference type="ChEBI" id="CHEBI:84167"/>
        <dbReference type="EC" id="2.1.1.201"/>
    </reaction>
</comment>
<evidence type="ECO:0000256" key="5">
    <source>
        <dbReference type="ARBA" id="ARBA00046387"/>
    </source>
</evidence>
<keyword evidence="3 7" id="KW-0831">Ubiquinone biosynthesis</keyword>
<evidence type="ECO:0000256" key="6">
    <source>
        <dbReference type="ARBA" id="ARBA00058208"/>
    </source>
</evidence>
<comment type="pathway">
    <text evidence="7">Cofactor biosynthesis; ubiquinone biosynthesis.</text>
</comment>
<keyword evidence="7" id="KW-0496">Mitochondrion</keyword>
<sequence>MAASVRTFVRSLSRKNAGFSAVLRLSDCRWFSGKAEERSTHFGFETVSETEKASKVYKVFENVAQKYDVMNDAMSLGIHRLWKDALLHVMHPQPGARLLDVAGGTGKASIPAEHADKSRQNPDNIWLRLPPPPLGDIAFRFLEYVRSQQERQQRRAVLLGQTPSWQDVSDRYPDGGGAPESAVVVCDINKEMLKVGRQRADSRGVTTGLSWVVGDAEELPFNDDQFDLYTIAFGIRNVTHIDQALKEALRVLKPGGRFLCLEFSKVTNPVLERLYDVYSFQVIPVLGEVIAGDWKSYQYLVESIRKFPDQEEFKGLMEDSGFFCVQYFNLTGGVVALHSGFKL</sequence>
<dbReference type="HAMAP" id="MF_01813">
    <property type="entry name" value="MenG_UbiE_methyltr"/>
    <property type="match status" value="1"/>
</dbReference>
<evidence type="ECO:0000256" key="4">
    <source>
        <dbReference type="ARBA" id="ARBA00022691"/>
    </source>
</evidence>
<dbReference type="NCBIfam" id="TIGR01934">
    <property type="entry name" value="MenG_MenH_UbiE"/>
    <property type="match status" value="1"/>
</dbReference>
<dbReference type="PROSITE" id="PS51608">
    <property type="entry name" value="SAM_MT_UBIE"/>
    <property type="match status" value="1"/>
</dbReference>
<protein>
    <recommendedName>
        <fullName evidence="7">2-methoxy-6-polyprenyl-1,4-benzoquinol methylase, mitochondrial</fullName>
        <ecNumber evidence="7">2.1.1.201</ecNumber>
    </recommendedName>
    <alternativeName>
        <fullName evidence="7">Ubiquinone biosynthesis methyltransferase COQ5</fullName>
    </alternativeName>
</protein>
<dbReference type="GO" id="GO:0008425">
    <property type="term" value="F:2-methoxy-6-polyprenyl-1,4-benzoquinol methyltransferase activity"/>
    <property type="evidence" value="ECO:0007669"/>
    <property type="project" value="UniProtKB-UniRule"/>
</dbReference>
<reference evidence="8" key="2">
    <citation type="submission" date="2025-09" db="UniProtKB">
        <authorList>
            <consortium name="Ensembl"/>
        </authorList>
    </citation>
    <scope>IDENTIFICATION</scope>
</reference>
<dbReference type="InterPro" id="IPR029063">
    <property type="entry name" value="SAM-dependent_MTases_sf"/>
</dbReference>
<dbReference type="CDD" id="cd02440">
    <property type="entry name" value="AdoMet_MTases"/>
    <property type="match status" value="1"/>
</dbReference>
<evidence type="ECO:0000256" key="3">
    <source>
        <dbReference type="ARBA" id="ARBA00022688"/>
    </source>
</evidence>
<keyword evidence="2 7" id="KW-0808">Transferase</keyword>
<keyword evidence="1 7" id="KW-0489">Methyltransferase</keyword>
<dbReference type="PANTHER" id="PTHR43591:SF24">
    <property type="entry name" value="2-METHOXY-6-POLYPRENYL-1,4-BENZOQUINOL METHYLASE, MITOCHONDRIAL"/>
    <property type="match status" value="1"/>
</dbReference>
<dbReference type="PANTHER" id="PTHR43591">
    <property type="entry name" value="METHYLTRANSFERASE"/>
    <property type="match status" value="1"/>
</dbReference>
<name>A0A3B3DG55_ORYME</name>
<comment type="function">
    <text evidence="7">Methyltransferase required for the conversion of 2-polyprenyl-6-methoxy-1,4-benzoquinol (DDMQH2) to 2-polyprenyl-3-methyl-6-methoxy-1,4-benzoquinol (DMQH2).</text>
</comment>
<evidence type="ECO:0000313" key="9">
    <source>
        <dbReference type="Proteomes" id="UP000261560"/>
    </source>
</evidence>
<dbReference type="InterPro" id="IPR004033">
    <property type="entry name" value="UbiE/COQ5_MeTrFase"/>
</dbReference>
<dbReference type="AlphaFoldDB" id="A0A3B3DG55"/>
<dbReference type="GO" id="GO:0031314">
    <property type="term" value="C:extrinsic component of mitochondrial inner membrane"/>
    <property type="evidence" value="ECO:0007669"/>
    <property type="project" value="UniProtKB-UniRule"/>
</dbReference>
<feature type="binding site" evidence="7">
    <location>
        <position position="187"/>
    </location>
    <ligand>
        <name>S-adenosyl-L-methionine</name>
        <dbReference type="ChEBI" id="CHEBI:59789"/>
    </ligand>
</feature>
<dbReference type="EC" id="2.1.1.201" evidence="7"/>
<dbReference type="GO" id="GO:0032259">
    <property type="term" value="P:methylation"/>
    <property type="evidence" value="ECO:0007669"/>
    <property type="project" value="UniProtKB-KW"/>
</dbReference>
<feature type="binding site" evidence="7">
    <location>
        <begin position="215"/>
        <end position="216"/>
    </location>
    <ligand>
        <name>S-adenosyl-L-methionine</name>
        <dbReference type="ChEBI" id="CHEBI:59789"/>
    </ligand>
</feature>
<dbReference type="UniPathway" id="UPA00232"/>
<proteinExistence type="inferred from homology"/>
<dbReference type="GeneTree" id="ENSGT00390000001654"/>
<dbReference type="FunFam" id="3.40.50.150:FF:000064">
    <property type="entry name" value="2-methoxy-6-polyprenyl-1,4-benzoquinol methylase, mitochondrial"/>
    <property type="match status" value="1"/>
</dbReference>
<dbReference type="PROSITE" id="PS01184">
    <property type="entry name" value="UBIE_2"/>
    <property type="match status" value="1"/>
</dbReference>
<dbReference type="Pfam" id="PF01209">
    <property type="entry name" value="Ubie_methyltran"/>
    <property type="match status" value="2"/>
</dbReference>
<keyword evidence="7" id="KW-0999">Mitochondrion inner membrane</keyword>
<comment type="function">
    <text evidence="6">Methyltransferase required for the conversion of 2-decaprenyl-6-methoxy-1,4-benzoquinol (DDMQH2) to 2-decaprenyl-3-methyl-6-methoxy-1,4-benzoquinol (DMQH2).</text>
</comment>
<evidence type="ECO:0000313" key="8">
    <source>
        <dbReference type="Ensembl" id="ENSOMEP00000029092.1"/>
    </source>
</evidence>
<gene>
    <name evidence="7" type="primary">COQ5</name>
</gene>
<evidence type="ECO:0000256" key="1">
    <source>
        <dbReference type="ARBA" id="ARBA00022603"/>
    </source>
</evidence>
<keyword evidence="9" id="KW-1185">Reference proteome</keyword>
<comment type="caution">
    <text evidence="7">Lacks conserved residue(s) required for the propagation of feature annotation.</text>
</comment>
<dbReference type="InterPro" id="IPR023576">
    <property type="entry name" value="UbiE/COQ5_MeTrFase_CS"/>
</dbReference>
<dbReference type="SUPFAM" id="SSF53335">
    <property type="entry name" value="S-adenosyl-L-methionine-dependent methyltransferases"/>
    <property type="match status" value="1"/>
</dbReference>
<organism evidence="8 9">
    <name type="scientific">Oryzias melastigma</name>
    <name type="common">Marine medaka</name>
    <dbReference type="NCBI Taxonomy" id="30732"/>
    <lineage>
        <taxon>Eukaryota</taxon>
        <taxon>Metazoa</taxon>
        <taxon>Chordata</taxon>
        <taxon>Craniata</taxon>
        <taxon>Vertebrata</taxon>
        <taxon>Euteleostomi</taxon>
        <taxon>Actinopterygii</taxon>
        <taxon>Neopterygii</taxon>
        <taxon>Teleostei</taxon>
        <taxon>Neoteleostei</taxon>
        <taxon>Acanthomorphata</taxon>
        <taxon>Ovalentaria</taxon>
        <taxon>Atherinomorphae</taxon>
        <taxon>Beloniformes</taxon>
        <taxon>Adrianichthyidae</taxon>
        <taxon>Oryziinae</taxon>
        <taxon>Oryzias</taxon>
    </lineage>
</organism>
<dbReference type="STRING" id="30732.ENSOMEP00000029092"/>